<name>A0A6M0JVG2_9GAMM</name>
<proteinExistence type="predicted"/>
<sequence>MPEPKTRGRKPTGNALTGAERQRRYMERLKAGVNVVNVVTDANRAETLERELAQAKRTIAQLQQQLGAREHLIEQMTRDQRLADEAMTSTCEHRDQLSRIVAKLEARLRGQEGATRRAERECKILALRLAGTSTRGIGRELGISDSAVRNALLRHGVG</sequence>
<evidence type="ECO:0000256" key="2">
    <source>
        <dbReference type="SAM" id="MobiDB-lite"/>
    </source>
</evidence>
<feature type="coiled-coil region" evidence="1">
    <location>
        <begin position="38"/>
        <end position="121"/>
    </location>
</feature>
<dbReference type="RefSeq" id="WP_164451851.1">
    <property type="nucleotide sequence ID" value="NZ_JAAIJQ010000014.1"/>
</dbReference>
<dbReference type="Proteomes" id="UP000483379">
    <property type="component" value="Unassembled WGS sequence"/>
</dbReference>
<evidence type="ECO:0000313" key="3">
    <source>
        <dbReference type="EMBL" id="NEV61532.1"/>
    </source>
</evidence>
<keyword evidence="4" id="KW-1185">Reference proteome</keyword>
<protein>
    <submittedName>
        <fullName evidence="3">Uncharacterized protein</fullName>
    </submittedName>
</protein>
<dbReference type="Gene3D" id="1.10.10.60">
    <property type="entry name" value="Homeodomain-like"/>
    <property type="match status" value="1"/>
</dbReference>
<keyword evidence="1" id="KW-0175">Coiled coil</keyword>
<accession>A0A6M0JVG2</accession>
<evidence type="ECO:0000256" key="1">
    <source>
        <dbReference type="SAM" id="Coils"/>
    </source>
</evidence>
<comment type="caution">
    <text evidence="3">The sequence shown here is derived from an EMBL/GenBank/DDBJ whole genome shotgun (WGS) entry which is preliminary data.</text>
</comment>
<dbReference type="AlphaFoldDB" id="A0A6M0JVG2"/>
<reference evidence="3 4" key="1">
    <citation type="submission" date="2020-02" db="EMBL/GenBank/DDBJ databases">
        <title>Genome sequences of Thiorhodococcus mannitoliphagus and Thiorhodococcus minor, purple sulfur photosynthetic bacteria in the gammaproteobacterial family, Chromatiaceae.</title>
        <authorList>
            <person name="Aviles F.A."/>
            <person name="Meyer T.E."/>
            <person name="Kyndt J.A."/>
        </authorList>
    </citation>
    <scope>NUCLEOTIDE SEQUENCE [LARGE SCALE GENOMIC DNA]</scope>
    <source>
        <strain evidence="3 4">DSM 11518</strain>
    </source>
</reference>
<dbReference type="EMBL" id="JAAIJQ010000014">
    <property type="protein sequence ID" value="NEV61532.1"/>
    <property type="molecule type" value="Genomic_DNA"/>
</dbReference>
<feature type="region of interest" description="Disordered" evidence="2">
    <location>
        <begin position="1"/>
        <end position="20"/>
    </location>
</feature>
<gene>
    <name evidence="3" type="ORF">G3446_06450</name>
</gene>
<evidence type="ECO:0000313" key="4">
    <source>
        <dbReference type="Proteomes" id="UP000483379"/>
    </source>
</evidence>
<organism evidence="3 4">
    <name type="scientific">Thiorhodococcus minor</name>
    <dbReference type="NCBI Taxonomy" id="57489"/>
    <lineage>
        <taxon>Bacteria</taxon>
        <taxon>Pseudomonadati</taxon>
        <taxon>Pseudomonadota</taxon>
        <taxon>Gammaproteobacteria</taxon>
        <taxon>Chromatiales</taxon>
        <taxon>Chromatiaceae</taxon>
        <taxon>Thiorhodococcus</taxon>
    </lineage>
</organism>